<dbReference type="RefSeq" id="WP_282909371.1">
    <property type="nucleotide sequence ID" value="NZ_JAGRPV010000001.1"/>
</dbReference>
<keyword evidence="1" id="KW-0812">Transmembrane</keyword>
<keyword evidence="3" id="KW-1185">Reference proteome</keyword>
<feature type="transmembrane region" description="Helical" evidence="1">
    <location>
        <begin position="71"/>
        <end position="90"/>
    </location>
</feature>
<feature type="transmembrane region" description="Helical" evidence="1">
    <location>
        <begin position="238"/>
        <end position="260"/>
    </location>
</feature>
<evidence type="ECO:0000313" key="3">
    <source>
        <dbReference type="Proteomes" id="UP001161691"/>
    </source>
</evidence>
<name>A0ABT6TI90_9BACL</name>
<evidence type="ECO:0000313" key="2">
    <source>
        <dbReference type="EMBL" id="MDI4646526.1"/>
    </source>
</evidence>
<accession>A0ABT6TI90</accession>
<gene>
    <name evidence="2" type="ORF">KB449_16235</name>
</gene>
<comment type="caution">
    <text evidence="2">The sequence shown here is derived from an EMBL/GenBank/DDBJ whole genome shotgun (WGS) entry which is preliminary data.</text>
</comment>
<proteinExistence type="predicted"/>
<organism evidence="2 3">
    <name type="scientific">Cohnella hashimotonis</name>
    <dbReference type="NCBI Taxonomy" id="2826895"/>
    <lineage>
        <taxon>Bacteria</taxon>
        <taxon>Bacillati</taxon>
        <taxon>Bacillota</taxon>
        <taxon>Bacilli</taxon>
        <taxon>Bacillales</taxon>
        <taxon>Paenibacillaceae</taxon>
        <taxon>Cohnella</taxon>
    </lineage>
</organism>
<feature type="transmembrane region" description="Helical" evidence="1">
    <location>
        <begin position="154"/>
        <end position="178"/>
    </location>
</feature>
<protein>
    <submittedName>
        <fullName evidence="2">ABC-2 family transporter protein</fullName>
    </submittedName>
</protein>
<reference evidence="2" key="1">
    <citation type="submission" date="2023-04" db="EMBL/GenBank/DDBJ databases">
        <title>Comparative genomic analysis of Cohnella hashimotonis sp. nov., isolated from the International Space Station.</title>
        <authorList>
            <person name="Venkateswaran K."/>
            <person name="Simpson A."/>
        </authorList>
    </citation>
    <scope>NUCLEOTIDE SEQUENCE</scope>
    <source>
        <strain evidence="2">F6_2S_P_1</strain>
    </source>
</reference>
<dbReference type="PANTHER" id="PTHR36832:SF1">
    <property type="entry name" value="SLR1174 PROTEIN"/>
    <property type="match status" value="1"/>
</dbReference>
<dbReference type="EMBL" id="JAGRPV010000001">
    <property type="protein sequence ID" value="MDI4646526.1"/>
    <property type="molecule type" value="Genomic_DNA"/>
</dbReference>
<dbReference type="InterPro" id="IPR010390">
    <property type="entry name" value="ABC-2_transporter-like"/>
</dbReference>
<dbReference type="PANTHER" id="PTHR36832">
    <property type="entry name" value="SLR1174 PROTEIN-RELATED"/>
    <property type="match status" value="1"/>
</dbReference>
<keyword evidence="1" id="KW-1133">Transmembrane helix</keyword>
<dbReference type="Proteomes" id="UP001161691">
    <property type="component" value="Unassembled WGS sequence"/>
</dbReference>
<keyword evidence="1" id="KW-0472">Membrane</keyword>
<feature type="transmembrane region" description="Helical" evidence="1">
    <location>
        <begin position="33"/>
        <end position="51"/>
    </location>
</feature>
<evidence type="ECO:0000256" key="1">
    <source>
        <dbReference type="SAM" id="Phobius"/>
    </source>
</evidence>
<feature type="transmembrane region" description="Helical" evidence="1">
    <location>
        <begin position="124"/>
        <end position="142"/>
    </location>
</feature>
<sequence length="272" mass="29900">MNQAARTLLGIGRKQLAVVRIAFRQQWAYKADFVLRSSFLLLILYVLGQLYGAAYAGDYHLAIGGFTLRQIVWYLVFTEAITLAGPPVGVRIEEEVKNGDIAVRLTRPLSYVGYHYGAYVGEGALRFFVLLAAGALVAWLSVGPLAPGYGLFAYLPLALLGLTLSFLMTAAVGLCAFWVEETRGLEFVLQKLTFTAGGLLIPIDLMPEWLQRVCAWLPFQAALYLPARLGVRFDSQELLRACSLQLAWIAALALLVAFIFRRGVSKLHVNGG</sequence>
<dbReference type="Pfam" id="PF06182">
    <property type="entry name" value="ABC2_membrane_6"/>
    <property type="match status" value="1"/>
</dbReference>